<dbReference type="Proteomes" id="UP000694844">
    <property type="component" value="Chromosome 4"/>
</dbReference>
<sequence length="1832" mass="206862">MANTIFESFGIPTKFLRSLSATTFLGLVTEPWLVLLIQRGRCPDNLDLHLTDSEIDGLLAQSNIQVPQPWVRIVIKIKEQYSTRKQSNDLSELHSIPYTLHGHLDNINQRVHQDMWRAVYSKYGEGRQSTPSSSQGFQNVTGPGHMSGDLDVFQFVLGESSSPSIVPVYAIKERGDCLIVIEKYIPHSLHSILAYSPSIVNLSLAKPLFLLYQILKVMQVFHGHSASTGDLSIHNVLVDSNLWVCKSSVGTDRHMAKHLLKRSDSYANLDTVTNSRVDVSLLEKIENMDPLHLQQHYNQLSVELTDLPALVDSWVNRRISNFNYLMVLNHLAGRRMGDPNHHPVLPWVMDFSGPDTGLRDLTVSKFRLNKGDHQLDLTFQTFSSDHIPHHVPDVLSDITYYVYKSRQTPQSTLCRYVRSKWVPNEYPHSMQRMQEWTPDECIPEFFTDTTIFTSIHEDLPDLELPCWCQTPEAFVRKHLEVLESETVSEYLHHWIDLTFGYKLSGTAAVQCKNVNLRLVDNHTTVLNHGVVQLFQEPHPHRIPSHTACRATPPRLPKNMFIHSSLPELHEDIDKSQNKQIKGPENDRITLPKMYDPLADLNQLEASYIFSSKTFRQMPKTTNQQVTGGLDPETDSVWRDVQSFACLACEMFLKDLVQCQDGSWSLEARFTYLCQVHRENPSVLPRCIISLVQEVLCLNSSTAVVDDVATRGHLCLFKYPTVNSRGLPPPTPAQLLHPFVNLIPFPVYFPQLYECICNLKHKDREIEQIRWKNNSSLERGKLIKVIAREKVTVLQHFLEETAGCYGEEGIELVLPYIQELFVQEETAVQAAWSLFNLIGQELGQKETARIFLPHLVRIFNVEQSTPKHMKIYHRTFLVQLLVRLGLDVFLHNFSTLLVEAVAGYRDYVFEDLYVDSAYPSNTGSQEESTQELPPVKEEGLNEEDRFSCEDTGPEEGSEEEYSEEDLGVREDSQQGESGWMEDEEDTARLSDLSQEDDSADKVSIHSLSGLIDPTQREESVSDLEEDRHSLQFQDEADSTDLSPHSESLSSEPSGAQRATKSSSMVRSETDEFAKTMSEKSESEVINIKDVATESIKWLSWRLGCVLTAKYLSRNLIRMLTLCYLGDEQLITITDSEKRYSKTSRLVYGDRNAHRVLRCLSDIAELYGEQVVLLQYIPCCVDMVTLAKKRLTQKGEAGLISALVLMRHVLPLISDKSLMDILQETIIKDVLSPTIKLVSSSSSHFPGGSTIRTVICHKLVDVIYVIGLRLGFEMTRNQMTVVLKEFFSSFNQVYGEQMLRSESSQSLTDYKQGTGLQVGSSDDYLNIKIDSHTNEYTIGTPVSIGSLDSAPSSWAVRKSHSLALTEEKEDSPEGAVKDAEKVKQELADVFNPELAMASYIPFIRIFGNTHMERFLFNEDLIRRLCTEYDISVGHVNNSSEPTSPTEEYVSPPPLQEAAAGVTGNKIEVTTTHTDMMRFGPIHRSSRILTLDPDETKCEYQNKQRHLKGNWLAYWEHEIGLSERDSIFNFKQIKLQTFEGHTSSIRSLVALDNENSFLSASKDKTVRLWSLRSFGDGGGRCKCQATYREHKKSIFSIVYVDSVQLVASCDSNVHVWDPFTLESLRQLDNNGSNQAITAMTALPGPSTMIVTATNEAMLRYLDLRSAEYAHEFKSSTGSAGLVRSLTVSPDNNWIAIGFSSGLMSLLDQRTGYLMATWKGHEGEILQVKAFNKNTFVSTSFDNTMKVWNSEDIKDPCVLRGHTEPAHCFTFYKNQVISATTGNRIGVHSSADGQASFTAAKLRSDTFKGVLTSLTVLPLNRTLLLGADNGTIRLLC</sequence>
<dbReference type="InterPro" id="IPR000409">
    <property type="entry name" value="BEACH_dom"/>
</dbReference>
<feature type="compositionally biased region" description="Basic and acidic residues" evidence="5">
    <location>
        <begin position="933"/>
        <end position="947"/>
    </location>
</feature>
<dbReference type="InterPro" id="IPR015943">
    <property type="entry name" value="WD40/YVTN_repeat-like_dom_sf"/>
</dbReference>
<keyword evidence="2 4" id="KW-0853">WD repeat</keyword>
<evidence type="ECO:0000313" key="7">
    <source>
        <dbReference type="Proteomes" id="UP000694844"/>
    </source>
</evidence>
<protein>
    <submittedName>
        <fullName evidence="8">WD repeat-containing protein 81-like</fullName>
    </submittedName>
</protein>
<dbReference type="RefSeq" id="XP_022329421.1">
    <property type="nucleotide sequence ID" value="XM_022473713.1"/>
</dbReference>
<dbReference type="SUPFAM" id="SSF50978">
    <property type="entry name" value="WD40 repeat-like"/>
    <property type="match status" value="1"/>
</dbReference>
<keyword evidence="7" id="KW-1185">Reference proteome</keyword>
<feature type="compositionally biased region" description="Basic and acidic residues" evidence="5">
    <location>
        <begin position="1013"/>
        <end position="1028"/>
    </location>
</feature>
<feature type="domain" description="BEACH" evidence="6">
    <location>
        <begin position="299"/>
        <end position="568"/>
    </location>
</feature>
<reference evidence="8" key="1">
    <citation type="submission" date="2025-08" db="UniProtKB">
        <authorList>
            <consortium name="RefSeq"/>
        </authorList>
    </citation>
    <scope>IDENTIFICATION</scope>
    <source>
        <tissue evidence="8">Whole sample</tissue>
    </source>
</reference>
<feature type="compositionally biased region" description="Basic and acidic residues" evidence="5">
    <location>
        <begin position="1066"/>
        <end position="1077"/>
    </location>
</feature>
<dbReference type="PROSITE" id="PS50294">
    <property type="entry name" value="WD_REPEATS_REGION"/>
    <property type="match status" value="1"/>
</dbReference>
<accession>A0A8B8DR14</accession>
<evidence type="ECO:0000256" key="4">
    <source>
        <dbReference type="PROSITE-ProRule" id="PRU00221"/>
    </source>
</evidence>
<evidence type="ECO:0000313" key="8">
    <source>
        <dbReference type="RefSeq" id="XP_022329421.1"/>
    </source>
</evidence>
<dbReference type="Pfam" id="PF00400">
    <property type="entry name" value="WD40"/>
    <property type="match status" value="3"/>
</dbReference>
<feature type="compositionally biased region" description="Low complexity" evidence="5">
    <location>
        <begin position="1040"/>
        <end position="1052"/>
    </location>
</feature>
<comment type="subcellular location">
    <subcellularLocation>
        <location evidence="1">Cytoplasmic vesicle</location>
        <location evidence="1">Autophagosome</location>
    </subcellularLocation>
</comment>
<dbReference type="KEGG" id="cvn:111128212"/>
<gene>
    <name evidence="8" type="primary">LOC111128212</name>
</gene>
<feature type="repeat" description="WD" evidence="4">
    <location>
        <begin position="1714"/>
        <end position="1745"/>
    </location>
</feature>
<evidence type="ECO:0000256" key="2">
    <source>
        <dbReference type="ARBA" id="ARBA00022574"/>
    </source>
</evidence>
<dbReference type="GeneID" id="111128212"/>
<dbReference type="InterPro" id="IPR036372">
    <property type="entry name" value="BEACH_dom_sf"/>
</dbReference>
<dbReference type="GO" id="GO:0035973">
    <property type="term" value="P:aggrephagy"/>
    <property type="evidence" value="ECO:0007669"/>
    <property type="project" value="TreeGrafter"/>
</dbReference>
<feature type="compositionally biased region" description="Polar residues" evidence="5">
    <location>
        <begin position="1055"/>
        <end position="1065"/>
    </location>
</feature>
<feature type="repeat" description="WD" evidence="4">
    <location>
        <begin position="1535"/>
        <end position="1570"/>
    </location>
</feature>
<dbReference type="PROSITE" id="PS50082">
    <property type="entry name" value="WD_REPEATS_2"/>
    <property type="match status" value="2"/>
</dbReference>
<dbReference type="OrthoDB" id="29306at2759"/>
<dbReference type="Gene3D" id="2.130.10.10">
    <property type="entry name" value="YVTN repeat-like/Quinoprotein amine dehydrogenase"/>
    <property type="match status" value="2"/>
</dbReference>
<dbReference type="SUPFAM" id="SSF81837">
    <property type="entry name" value="BEACH domain"/>
    <property type="match status" value="1"/>
</dbReference>
<dbReference type="SMART" id="SM00320">
    <property type="entry name" value="WD40"/>
    <property type="match status" value="7"/>
</dbReference>
<dbReference type="FunFam" id="1.10.1540.10:FF:000003">
    <property type="entry name" value="WD repeat-containing protein 81 isoform X1"/>
    <property type="match status" value="1"/>
</dbReference>
<evidence type="ECO:0000256" key="5">
    <source>
        <dbReference type="SAM" id="MobiDB-lite"/>
    </source>
</evidence>
<dbReference type="Gene3D" id="1.10.510.10">
    <property type="entry name" value="Transferase(Phosphotransferase) domain 1"/>
    <property type="match status" value="1"/>
</dbReference>
<evidence type="ECO:0000259" key="6">
    <source>
        <dbReference type="PROSITE" id="PS50197"/>
    </source>
</evidence>
<feature type="region of interest" description="Disordered" evidence="5">
    <location>
        <begin position="918"/>
        <end position="1077"/>
    </location>
</feature>
<dbReference type="InterPro" id="IPR052651">
    <property type="entry name" value="WDR81"/>
</dbReference>
<dbReference type="PANTHER" id="PTHR44662">
    <property type="entry name" value="WD REPEAT-CONTAINING PROTEIN 81"/>
    <property type="match status" value="1"/>
</dbReference>
<dbReference type="InterPro" id="IPR011009">
    <property type="entry name" value="Kinase-like_dom_sf"/>
</dbReference>
<dbReference type="PROSITE" id="PS50197">
    <property type="entry name" value="BEACH"/>
    <property type="match status" value="1"/>
</dbReference>
<keyword evidence="3" id="KW-0677">Repeat</keyword>
<dbReference type="GO" id="GO:0035014">
    <property type="term" value="F:phosphatidylinositol 3-kinase regulator activity"/>
    <property type="evidence" value="ECO:0007669"/>
    <property type="project" value="TreeGrafter"/>
</dbReference>
<dbReference type="GO" id="GO:0005739">
    <property type="term" value="C:mitochondrion"/>
    <property type="evidence" value="ECO:0007669"/>
    <property type="project" value="TreeGrafter"/>
</dbReference>
<evidence type="ECO:0000256" key="1">
    <source>
        <dbReference type="ARBA" id="ARBA00004419"/>
    </source>
</evidence>
<dbReference type="InterPro" id="IPR036322">
    <property type="entry name" value="WD40_repeat_dom_sf"/>
</dbReference>
<dbReference type="SMART" id="SM01026">
    <property type="entry name" value="Beach"/>
    <property type="match status" value="1"/>
</dbReference>
<organism evidence="7 8">
    <name type="scientific">Crassostrea virginica</name>
    <name type="common">Eastern oyster</name>
    <dbReference type="NCBI Taxonomy" id="6565"/>
    <lineage>
        <taxon>Eukaryota</taxon>
        <taxon>Metazoa</taxon>
        <taxon>Spiralia</taxon>
        <taxon>Lophotrochozoa</taxon>
        <taxon>Mollusca</taxon>
        <taxon>Bivalvia</taxon>
        <taxon>Autobranchia</taxon>
        <taxon>Pteriomorphia</taxon>
        <taxon>Ostreida</taxon>
        <taxon>Ostreoidea</taxon>
        <taxon>Ostreidae</taxon>
        <taxon>Crassostrea</taxon>
    </lineage>
</organism>
<dbReference type="Pfam" id="PF02138">
    <property type="entry name" value="Beach"/>
    <property type="match status" value="1"/>
</dbReference>
<dbReference type="Gene3D" id="1.10.1540.10">
    <property type="entry name" value="BEACH domain"/>
    <property type="match status" value="1"/>
</dbReference>
<proteinExistence type="predicted"/>
<evidence type="ECO:0000256" key="3">
    <source>
        <dbReference type="ARBA" id="ARBA00022737"/>
    </source>
</evidence>
<dbReference type="PANTHER" id="PTHR44662:SF1">
    <property type="entry name" value="WD REPEAT-CONTAINING PROTEIN 81"/>
    <property type="match status" value="1"/>
</dbReference>
<dbReference type="InterPro" id="IPR001680">
    <property type="entry name" value="WD40_rpt"/>
</dbReference>
<dbReference type="GO" id="GO:0005776">
    <property type="term" value="C:autophagosome"/>
    <property type="evidence" value="ECO:0007669"/>
    <property type="project" value="UniProtKB-SubCell"/>
</dbReference>
<dbReference type="CDD" id="cd06071">
    <property type="entry name" value="Beach"/>
    <property type="match status" value="1"/>
</dbReference>
<feature type="compositionally biased region" description="Acidic residues" evidence="5">
    <location>
        <begin position="950"/>
        <end position="964"/>
    </location>
</feature>
<name>A0A8B8DR14_CRAVI</name>
<dbReference type="SUPFAM" id="SSF56112">
    <property type="entry name" value="Protein kinase-like (PK-like)"/>
    <property type="match status" value="1"/>
</dbReference>
<feature type="compositionally biased region" description="Polar residues" evidence="5">
    <location>
        <begin position="918"/>
        <end position="930"/>
    </location>
</feature>